<dbReference type="Gene3D" id="3.40.50.300">
    <property type="entry name" value="P-loop containing nucleotide triphosphate hydrolases"/>
    <property type="match status" value="1"/>
</dbReference>
<evidence type="ECO:0000313" key="2">
    <source>
        <dbReference type="EMBL" id="KAF9592982.1"/>
    </source>
</evidence>
<dbReference type="AlphaFoldDB" id="A0A835H770"/>
<comment type="caution">
    <text evidence="2">The sequence shown here is derived from an EMBL/GenBank/DDBJ whole genome shotgun (WGS) entry which is preliminary data.</text>
</comment>
<dbReference type="EMBL" id="JADFTS010000008">
    <property type="protein sequence ID" value="KAF9592982.1"/>
    <property type="molecule type" value="Genomic_DNA"/>
</dbReference>
<name>A0A835H770_9MAGN</name>
<dbReference type="Pfam" id="PF13086">
    <property type="entry name" value="AAA_11"/>
    <property type="match status" value="1"/>
</dbReference>
<reference evidence="2 3" key="1">
    <citation type="submission" date="2020-10" db="EMBL/GenBank/DDBJ databases">
        <title>The Coptis chinensis genome and diversification of protoberbering-type alkaloids.</title>
        <authorList>
            <person name="Wang B."/>
            <person name="Shu S."/>
            <person name="Song C."/>
            <person name="Liu Y."/>
        </authorList>
    </citation>
    <scope>NUCLEOTIDE SEQUENCE [LARGE SCALE GENOMIC DNA]</scope>
    <source>
        <strain evidence="2">HL-2020</strain>
        <tissue evidence="2">Leaf</tissue>
    </source>
</reference>
<accession>A0A835H770</accession>
<dbReference type="OrthoDB" id="3156807at2759"/>
<dbReference type="PANTHER" id="PTHR10887">
    <property type="entry name" value="DNA2/NAM7 HELICASE FAMILY"/>
    <property type="match status" value="1"/>
</dbReference>
<evidence type="ECO:0000259" key="1">
    <source>
        <dbReference type="Pfam" id="PF13086"/>
    </source>
</evidence>
<feature type="domain" description="DNA2/NAM7 helicase helicase" evidence="1">
    <location>
        <begin position="13"/>
        <end position="66"/>
    </location>
</feature>
<organism evidence="2 3">
    <name type="scientific">Coptis chinensis</name>
    <dbReference type="NCBI Taxonomy" id="261450"/>
    <lineage>
        <taxon>Eukaryota</taxon>
        <taxon>Viridiplantae</taxon>
        <taxon>Streptophyta</taxon>
        <taxon>Embryophyta</taxon>
        <taxon>Tracheophyta</taxon>
        <taxon>Spermatophyta</taxon>
        <taxon>Magnoliopsida</taxon>
        <taxon>Ranunculales</taxon>
        <taxon>Ranunculaceae</taxon>
        <taxon>Coptidoideae</taxon>
        <taxon>Coptis</taxon>
    </lineage>
</organism>
<dbReference type="PANTHER" id="PTHR10887:SF522">
    <property type="entry name" value="P-LOOP CONTAINING NUCLEOSIDE TRIPHOSPHATE HYDROLASES SUPERFAMILY PROTEIN"/>
    <property type="match status" value="1"/>
</dbReference>
<sequence length="227" mass="25300">MKILKEVFSTDTMVGPPGTGKTKTVSTLLCALLRMNYNIVACAPTNVAIDELSTRVLKLNASKRESEAVKESGSGRCSGHSFLKFIRERYTDAARITTEKVRCITTLGTCLTADFLLQYNYKNMSILLGLLDSFECVLSRDDVVEEELKELFAEEVLNKNASLSSRGLSGNETVKCHSLDRFYKIRCESLILLTSLSNDLNLPGHMDICAEFGSKPREFFRVDQMTA</sequence>
<dbReference type="Proteomes" id="UP000631114">
    <property type="component" value="Unassembled WGS sequence"/>
</dbReference>
<proteinExistence type="predicted"/>
<evidence type="ECO:0000313" key="3">
    <source>
        <dbReference type="Proteomes" id="UP000631114"/>
    </source>
</evidence>
<gene>
    <name evidence="2" type="ORF">IFM89_019286</name>
</gene>
<dbReference type="SUPFAM" id="SSF52540">
    <property type="entry name" value="P-loop containing nucleoside triphosphate hydrolases"/>
    <property type="match status" value="1"/>
</dbReference>
<dbReference type="InterPro" id="IPR027417">
    <property type="entry name" value="P-loop_NTPase"/>
</dbReference>
<dbReference type="InterPro" id="IPR041677">
    <property type="entry name" value="DNA2/NAM7_AAA_11"/>
</dbReference>
<keyword evidence="3" id="KW-1185">Reference proteome</keyword>
<protein>
    <recommendedName>
        <fullName evidence="1">DNA2/NAM7 helicase helicase domain-containing protein</fullName>
    </recommendedName>
</protein>
<dbReference type="GO" id="GO:0004386">
    <property type="term" value="F:helicase activity"/>
    <property type="evidence" value="ECO:0007669"/>
    <property type="project" value="InterPro"/>
</dbReference>
<dbReference type="InterPro" id="IPR045055">
    <property type="entry name" value="DNA2/NAM7-like"/>
</dbReference>